<feature type="transmembrane region" description="Helical" evidence="6">
    <location>
        <begin position="379"/>
        <end position="397"/>
    </location>
</feature>
<dbReference type="EMBL" id="JACMSE010000012">
    <property type="protein sequence ID" value="MBC2890319.1"/>
    <property type="molecule type" value="Genomic_DNA"/>
</dbReference>
<keyword evidence="3 6" id="KW-0812">Transmembrane</keyword>
<evidence type="ECO:0000256" key="1">
    <source>
        <dbReference type="ARBA" id="ARBA00004651"/>
    </source>
</evidence>
<feature type="transmembrane region" description="Helical" evidence="6">
    <location>
        <begin position="236"/>
        <end position="259"/>
    </location>
</feature>
<evidence type="ECO:0000256" key="4">
    <source>
        <dbReference type="ARBA" id="ARBA00022989"/>
    </source>
</evidence>
<feature type="transmembrane region" description="Helical" evidence="6">
    <location>
        <begin position="40"/>
        <end position="59"/>
    </location>
</feature>
<gene>
    <name evidence="7" type="ORF">H7313_13355</name>
</gene>
<keyword evidence="2" id="KW-1003">Cell membrane</keyword>
<keyword evidence="4 6" id="KW-1133">Transmembrane helix</keyword>
<sequence>MSLSIKRNMIWNSFGSLTYLICQWLVTVLVARLSNGYDSAGVLAIAMAVSNIFAPMALYKIRAFQVSDVHGQLSAGEYVAFRMITIAGASVIVSVYVWLTCSPDAFLSIALYLVFRTSDIFIDVLHGIDQQNYRMDYCGKSLSLRGILFLSAFTVVFGLSGNLNLALLAMICVTYPVIIYDVTRARKFGPLRPRITMAAARSLAKECLPAVIGTVCYMAVTSIARQLLGNMYGESALGIYASVCTPAVIIQAGADYIYTPLIRLFAEYYDKRDHRRFWKLFLRVTLAIVALFLVCLIGFALLGEPMLKLAFGSDIVPYSYLLYPALLCVVLTAYVCFVGDLLITVRAMSGNLIGNAIALAFSVPCSLVCISIWNMNGVSYAVSCSYAIAATIMICILKKRTFEHFKTTDSALPPQANTL</sequence>
<keyword evidence="8" id="KW-1185">Reference proteome</keyword>
<dbReference type="PANTHER" id="PTHR30250">
    <property type="entry name" value="PST FAMILY PREDICTED COLANIC ACID TRANSPORTER"/>
    <property type="match status" value="1"/>
</dbReference>
<comment type="caution">
    <text evidence="7">The sequence shown here is derived from an EMBL/GenBank/DDBJ whole genome shotgun (WGS) entry which is preliminary data.</text>
</comment>
<dbReference type="AlphaFoldDB" id="A0A842JME1"/>
<evidence type="ECO:0000256" key="2">
    <source>
        <dbReference type="ARBA" id="ARBA00022475"/>
    </source>
</evidence>
<dbReference type="RefSeq" id="WP_185906046.1">
    <property type="nucleotide sequence ID" value="NZ_JACMSE010000012.1"/>
</dbReference>
<evidence type="ECO:0000313" key="8">
    <source>
        <dbReference type="Proteomes" id="UP000587396"/>
    </source>
</evidence>
<feature type="transmembrane region" description="Helical" evidence="6">
    <location>
        <begin position="322"/>
        <end position="345"/>
    </location>
</feature>
<dbReference type="Proteomes" id="UP000587396">
    <property type="component" value="Unassembled WGS sequence"/>
</dbReference>
<feature type="transmembrane region" description="Helical" evidence="6">
    <location>
        <begin position="142"/>
        <end position="159"/>
    </location>
</feature>
<feature type="transmembrane region" description="Helical" evidence="6">
    <location>
        <begin position="79"/>
        <end position="99"/>
    </location>
</feature>
<keyword evidence="5 6" id="KW-0472">Membrane</keyword>
<feature type="transmembrane region" description="Helical" evidence="6">
    <location>
        <begin position="12"/>
        <end position="34"/>
    </location>
</feature>
<dbReference type="InterPro" id="IPR050833">
    <property type="entry name" value="Poly_Biosynth_Transport"/>
</dbReference>
<feature type="transmembrane region" description="Helical" evidence="6">
    <location>
        <begin position="352"/>
        <end position="373"/>
    </location>
</feature>
<evidence type="ECO:0000256" key="5">
    <source>
        <dbReference type="ARBA" id="ARBA00023136"/>
    </source>
</evidence>
<evidence type="ECO:0000256" key="6">
    <source>
        <dbReference type="SAM" id="Phobius"/>
    </source>
</evidence>
<feature type="transmembrane region" description="Helical" evidence="6">
    <location>
        <begin position="165"/>
        <end position="182"/>
    </location>
</feature>
<evidence type="ECO:0000313" key="7">
    <source>
        <dbReference type="EMBL" id="MBC2890319.1"/>
    </source>
</evidence>
<evidence type="ECO:0000256" key="3">
    <source>
        <dbReference type="ARBA" id="ARBA00022692"/>
    </source>
</evidence>
<comment type="subcellular location">
    <subcellularLocation>
        <location evidence="1">Cell membrane</location>
        <topology evidence="1">Multi-pass membrane protein</topology>
    </subcellularLocation>
</comment>
<name>A0A842JME1_9ACTN</name>
<organism evidence="7 8">
    <name type="scientific">Gordonibacter massiliensis</name>
    <name type="common">ex Traore et al. 2017</name>
    <dbReference type="NCBI Taxonomy" id="1841863"/>
    <lineage>
        <taxon>Bacteria</taxon>
        <taxon>Bacillati</taxon>
        <taxon>Actinomycetota</taxon>
        <taxon>Coriobacteriia</taxon>
        <taxon>Eggerthellales</taxon>
        <taxon>Eggerthellaceae</taxon>
        <taxon>Gordonibacter</taxon>
    </lineage>
</organism>
<feature type="transmembrane region" description="Helical" evidence="6">
    <location>
        <begin position="105"/>
        <end position="122"/>
    </location>
</feature>
<accession>A0A842JME1</accession>
<feature type="transmembrane region" description="Helical" evidence="6">
    <location>
        <begin position="203"/>
        <end position="224"/>
    </location>
</feature>
<feature type="transmembrane region" description="Helical" evidence="6">
    <location>
        <begin position="280"/>
        <end position="302"/>
    </location>
</feature>
<proteinExistence type="predicted"/>
<protein>
    <submittedName>
        <fullName evidence="7">Polysaccharide biosynthesis protein</fullName>
    </submittedName>
</protein>
<reference evidence="7 8" key="1">
    <citation type="submission" date="2020-08" db="EMBL/GenBank/DDBJ databases">
        <authorList>
            <person name="Liu C."/>
            <person name="Sun Q."/>
        </authorList>
    </citation>
    <scope>NUCLEOTIDE SEQUENCE [LARGE SCALE GENOMIC DNA]</scope>
    <source>
        <strain evidence="7 8">N22</strain>
    </source>
</reference>
<dbReference type="PANTHER" id="PTHR30250:SF11">
    <property type="entry name" value="O-ANTIGEN TRANSPORTER-RELATED"/>
    <property type="match status" value="1"/>
</dbReference>
<dbReference type="GO" id="GO:0005886">
    <property type="term" value="C:plasma membrane"/>
    <property type="evidence" value="ECO:0007669"/>
    <property type="project" value="UniProtKB-SubCell"/>
</dbReference>